<gene>
    <name evidence="8" type="ORF">CHARACLAT_004358</name>
</gene>
<name>A0ABU7EGF4_9TELE</name>
<keyword evidence="9" id="KW-1185">Reference proteome</keyword>
<dbReference type="SMART" id="SM00326">
    <property type="entry name" value="SH3"/>
    <property type="match status" value="3"/>
</dbReference>
<feature type="compositionally biased region" description="Polar residues" evidence="5">
    <location>
        <begin position="393"/>
        <end position="406"/>
    </location>
</feature>
<dbReference type="PANTHER" id="PTHR14167">
    <property type="entry name" value="SH3 DOMAIN-CONTAINING"/>
    <property type="match status" value="1"/>
</dbReference>
<feature type="domain" description="SH3" evidence="6">
    <location>
        <begin position="538"/>
        <end position="599"/>
    </location>
</feature>
<dbReference type="PROSITE" id="PS50002">
    <property type="entry name" value="SH3"/>
    <property type="match status" value="3"/>
</dbReference>
<evidence type="ECO:0000256" key="2">
    <source>
        <dbReference type="ARBA" id="ARBA00022443"/>
    </source>
</evidence>
<dbReference type="Pfam" id="PF02208">
    <property type="entry name" value="Sorb"/>
    <property type="match status" value="1"/>
</dbReference>
<evidence type="ECO:0000259" key="7">
    <source>
        <dbReference type="PROSITE" id="PS50831"/>
    </source>
</evidence>
<dbReference type="EMBL" id="JAHUTJ010057582">
    <property type="protein sequence ID" value="MED6286280.1"/>
    <property type="molecule type" value="Genomic_DNA"/>
</dbReference>
<organism evidence="8 9">
    <name type="scientific">Characodon lateralis</name>
    <dbReference type="NCBI Taxonomy" id="208331"/>
    <lineage>
        <taxon>Eukaryota</taxon>
        <taxon>Metazoa</taxon>
        <taxon>Chordata</taxon>
        <taxon>Craniata</taxon>
        <taxon>Vertebrata</taxon>
        <taxon>Euteleostomi</taxon>
        <taxon>Actinopterygii</taxon>
        <taxon>Neopterygii</taxon>
        <taxon>Teleostei</taxon>
        <taxon>Neoteleostei</taxon>
        <taxon>Acanthomorphata</taxon>
        <taxon>Ovalentaria</taxon>
        <taxon>Atherinomorphae</taxon>
        <taxon>Cyprinodontiformes</taxon>
        <taxon>Goodeidae</taxon>
        <taxon>Characodon</taxon>
    </lineage>
</organism>
<evidence type="ECO:0000256" key="3">
    <source>
        <dbReference type="ARBA" id="ARBA00022949"/>
    </source>
</evidence>
<feature type="compositionally biased region" description="Basic and acidic residues" evidence="5">
    <location>
        <begin position="329"/>
        <end position="363"/>
    </location>
</feature>
<comment type="caution">
    <text evidence="8">The sequence shown here is derived from an EMBL/GenBank/DDBJ whole genome shotgun (WGS) entry which is preliminary data.</text>
</comment>
<feature type="compositionally biased region" description="Polar residues" evidence="5">
    <location>
        <begin position="120"/>
        <end position="129"/>
    </location>
</feature>
<protein>
    <recommendedName>
        <fullName evidence="10">Sorbin and SH3 domain containing 2a</fullName>
    </recommendedName>
</protein>
<dbReference type="Proteomes" id="UP001352852">
    <property type="component" value="Unassembled WGS sequence"/>
</dbReference>
<evidence type="ECO:0000313" key="8">
    <source>
        <dbReference type="EMBL" id="MED6286280.1"/>
    </source>
</evidence>
<feature type="domain" description="SoHo" evidence="7">
    <location>
        <begin position="193"/>
        <end position="255"/>
    </location>
</feature>
<dbReference type="PANTHER" id="PTHR14167:SF56">
    <property type="entry name" value="SORBIN AND SH3 DOMAIN-CONTAINING PROTEIN 2"/>
    <property type="match status" value="1"/>
</dbReference>
<feature type="region of interest" description="Disordered" evidence="5">
    <location>
        <begin position="120"/>
        <end position="174"/>
    </location>
</feature>
<feature type="domain" description="SH3" evidence="6">
    <location>
        <begin position="633"/>
        <end position="692"/>
    </location>
</feature>
<proteinExistence type="predicted"/>
<feature type="compositionally biased region" description="Pro residues" evidence="5">
    <location>
        <begin position="293"/>
        <end position="305"/>
    </location>
</feature>
<evidence type="ECO:0000256" key="4">
    <source>
        <dbReference type="PROSITE-ProRule" id="PRU00192"/>
    </source>
</evidence>
<feature type="compositionally biased region" description="Basic and acidic residues" evidence="5">
    <location>
        <begin position="311"/>
        <end position="322"/>
    </location>
</feature>
<reference evidence="8 9" key="1">
    <citation type="submission" date="2021-06" db="EMBL/GenBank/DDBJ databases">
        <authorList>
            <person name="Palmer J.M."/>
        </authorList>
    </citation>
    <scope>NUCLEOTIDE SEQUENCE [LARGE SCALE GENOMIC DNA]</scope>
    <source>
        <strain evidence="8 9">CL_MEX2019</strain>
        <tissue evidence="8">Muscle</tissue>
    </source>
</reference>
<dbReference type="InterPro" id="IPR001452">
    <property type="entry name" value="SH3_domain"/>
</dbReference>
<dbReference type="PROSITE" id="PS50831">
    <property type="entry name" value="SOHO"/>
    <property type="match status" value="1"/>
</dbReference>
<sequence>MPKSLSSPTPYVPCGSIMKAGTISGQSVNAFSNVSIGGCVSPATSPVTVSALSHYSSSTTGLLDELQICSLESPGASPTPSPTLSHVSTYISTAGPDDVLTTAVGSTAAAGTVTNGQVLSHAMNGSTSHPQRPMSPPSYPPPPPLLHTGLQRQSRTSEGSESVTRESVVSGHTSISNTVPIAQFSEEEKKVSVIKAPHYEGIGPVDESGIPIAIRTTVDRPKDWYKTMFKQIHKVHKADDDYSGTYNATYAFINNADDYSATMAHPPPQTHTYRPLSKSPSDNGGQLGLREPSPSPVPPPPPPMPSLLQLRARESDRDKDSTDMNEWGPPDRKVDTRKYRAEPKSIFEYEPGKSSILEHERPTSLHIAPADKASESPASAASDYRKRRKSEPSGLQANALSPSRAVTSPKPVDAYRSSSSLKKPVIRSSPSTPSRAKDHDVSRSYSTMDGRHTPQARRSTPDREKQPARAIYDFKAQTAKELTFKKGDAVNIIRQIDNNWYEGEHRGRVGIFPIAYVEKMPSSEKHQPIRPPPPAHVREIGEAVARYNFNADTNVELSLRKGERVVVIRRVDQNWFEGKIPGTTKQGIFPVSYVEIIKHSPSKSSVQHVDPQAYSRAPSSTPVKRLVQDALHGGGDPYQALYNYIPRNEDELELKEGDIVDVMEKCDDGWFVGTSRRNKLFGTFPGNYVKLL</sequence>
<evidence type="ECO:0000259" key="6">
    <source>
        <dbReference type="PROSITE" id="PS50002"/>
    </source>
</evidence>
<dbReference type="SMART" id="SM00459">
    <property type="entry name" value="Sorb"/>
    <property type="match status" value="1"/>
</dbReference>
<evidence type="ECO:0000256" key="1">
    <source>
        <dbReference type="ARBA" id="ARBA00004282"/>
    </source>
</evidence>
<keyword evidence="3" id="KW-0965">Cell junction</keyword>
<dbReference type="InterPro" id="IPR050384">
    <property type="entry name" value="Endophilin_SH3RF"/>
</dbReference>
<dbReference type="InterPro" id="IPR036028">
    <property type="entry name" value="SH3-like_dom_sf"/>
</dbReference>
<dbReference type="PRINTS" id="PR00452">
    <property type="entry name" value="SH3DOMAIN"/>
</dbReference>
<evidence type="ECO:0000313" key="9">
    <source>
        <dbReference type="Proteomes" id="UP001352852"/>
    </source>
</evidence>
<feature type="compositionally biased region" description="Pro residues" evidence="5">
    <location>
        <begin position="133"/>
        <end position="145"/>
    </location>
</feature>
<evidence type="ECO:0008006" key="10">
    <source>
        <dbReference type="Google" id="ProtNLM"/>
    </source>
</evidence>
<feature type="compositionally biased region" description="Polar residues" evidence="5">
    <location>
        <begin position="150"/>
        <end position="174"/>
    </location>
</feature>
<feature type="region of interest" description="Disordered" evidence="5">
    <location>
        <begin position="261"/>
        <end position="467"/>
    </location>
</feature>
<dbReference type="Gene3D" id="2.30.30.40">
    <property type="entry name" value="SH3 Domains"/>
    <property type="match status" value="3"/>
</dbReference>
<accession>A0ABU7EGF4</accession>
<dbReference type="InterPro" id="IPR003127">
    <property type="entry name" value="SoHo_dom"/>
</dbReference>
<comment type="subcellular location">
    <subcellularLocation>
        <location evidence="1">Cell junction</location>
    </subcellularLocation>
</comment>
<dbReference type="Pfam" id="PF14604">
    <property type="entry name" value="SH3_9"/>
    <property type="match status" value="1"/>
</dbReference>
<dbReference type="Pfam" id="PF00018">
    <property type="entry name" value="SH3_1"/>
    <property type="match status" value="2"/>
</dbReference>
<dbReference type="PRINTS" id="PR00499">
    <property type="entry name" value="P67PHOX"/>
</dbReference>
<dbReference type="SUPFAM" id="SSF50044">
    <property type="entry name" value="SH3-domain"/>
    <property type="match status" value="3"/>
</dbReference>
<feature type="domain" description="SH3" evidence="6">
    <location>
        <begin position="463"/>
        <end position="522"/>
    </location>
</feature>
<keyword evidence="2 4" id="KW-0728">SH3 domain</keyword>
<evidence type="ECO:0000256" key="5">
    <source>
        <dbReference type="SAM" id="MobiDB-lite"/>
    </source>
</evidence>